<organism evidence="2 3">
    <name type="scientific">Zea mays</name>
    <name type="common">Maize</name>
    <dbReference type="NCBI Taxonomy" id="4577"/>
    <lineage>
        <taxon>Eukaryota</taxon>
        <taxon>Viridiplantae</taxon>
        <taxon>Streptophyta</taxon>
        <taxon>Embryophyta</taxon>
        <taxon>Tracheophyta</taxon>
        <taxon>Spermatophyta</taxon>
        <taxon>Magnoliopsida</taxon>
        <taxon>Liliopsida</taxon>
        <taxon>Poales</taxon>
        <taxon>Poaceae</taxon>
        <taxon>PACMAD clade</taxon>
        <taxon>Panicoideae</taxon>
        <taxon>Andropogonodae</taxon>
        <taxon>Andropogoneae</taxon>
        <taxon>Tripsacinae</taxon>
        <taxon>Zea</taxon>
    </lineage>
</organism>
<dbReference type="InParanoid" id="A0A804QEV1"/>
<proteinExistence type="predicted"/>
<reference evidence="2" key="3">
    <citation type="submission" date="2021-05" db="UniProtKB">
        <authorList>
            <consortium name="EnsemblPlants"/>
        </authorList>
    </citation>
    <scope>IDENTIFICATION</scope>
    <source>
        <strain evidence="2">cv. B73</strain>
    </source>
</reference>
<evidence type="ECO:0000313" key="3">
    <source>
        <dbReference type="Proteomes" id="UP000007305"/>
    </source>
</evidence>
<dbReference type="Proteomes" id="UP000007305">
    <property type="component" value="Chromosome 7"/>
</dbReference>
<dbReference type="AlphaFoldDB" id="A0A804QEV1"/>
<protein>
    <submittedName>
        <fullName evidence="2">Uncharacterized protein</fullName>
    </submittedName>
</protein>
<accession>A0A804QEV1</accession>
<reference evidence="3" key="1">
    <citation type="submission" date="2015-12" db="EMBL/GenBank/DDBJ databases">
        <title>Update maize B73 reference genome by single molecule sequencing technologies.</title>
        <authorList>
            <consortium name="Maize Genome Sequencing Project"/>
            <person name="Ware D."/>
        </authorList>
    </citation>
    <scope>NUCLEOTIDE SEQUENCE [LARGE SCALE GENOMIC DNA]</scope>
    <source>
        <strain evidence="3">cv. B73</strain>
    </source>
</reference>
<dbReference type="Gramene" id="Zm00001eb320630_T001">
    <property type="protein sequence ID" value="Zm00001eb320630_P001"/>
    <property type="gene ID" value="Zm00001eb320630"/>
</dbReference>
<evidence type="ECO:0000256" key="1">
    <source>
        <dbReference type="SAM" id="MobiDB-lite"/>
    </source>
</evidence>
<evidence type="ECO:0000313" key="2">
    <source>
        <dbReference type="EnsemblPlants" id="Zm00001eb320630_P001"/>
    </source>
</evidence>
<keyword evidence="3" id="KW-1185">Reference proteome</keyword>
<reference evidence="2" key="2">
    <citation type="submission" date="2019-07" db="EMBL/GenBank/DDBJ databases">
        <authorList>
            <person name="Seetharam A."/>
            <person name="Woodhouse M."/>
            <person name="Cannon E."/>
        </authorList>
    </citation>
    <scope>NUCLEOTIDE SEQUENCE [LARGE SCALE GENOMIC DNA]</scope>
    <source>
        <strain evidence="2">cv. B73</strain>
    </source>
</reference>
<sequence length="100" mass="10995">MELAAPWRAVPPECAPHVRDYRRRLLLRPQPHGTGVRHFFINARSHGLASSTPPSKKPSPTTPMPSGHRDAIDERLYNVVIALLALEAPGKPHQTSVAPP</sequence>
<name>A0A804QEV1_MAIZE</name>
<dbReference type="EnsemblPlants" id="Zm00001eb320630_T001">
    <property type="protein sequence ID" value="Zm00001eb320630_P001"/>
    <property type="gene ID" value="Zm00001eb320630"/>
</dbReference>
<feature type="region of interest" description="Disordered" evidence="1">
    <location>
        <begin position="44"/>
        <end position="71"/>
    </location>
</feature>